<dbReference type="InterPro" id="IPR018076">
    <property type="entry name" value="T2SS_GspF_dom"/>
</dbReference>
<dbReference type="AlphaFoldDB" id="A0A4Q0XQ57"/>
<keyword evidence="3" id="KW-1003">Cell membrane</keyword>
<comment type="similarity">
    <text evidence="2">Belongs to the GSP F family.</text>
</comment>
<dbReference type="PRINTS" id="PR00812">
    <property type="entry name" value="BCTERIALGSPF"/>
</dbReference>
<feature type="transmembrane region" description="Helical" evidence="7">
    <location>
        <begin position="366"/>
        <end position="387"/>
    </location>
</feature>
<evidence type="ECO:0000256" key="5">
    <source>
        <dbReference type="ARBA" id="ARBA00022989"/>
    </source>
</evidence>
<feature type="domain" description="Type II secretion system protein GspF" evidence="8">
    <location>
        <begin position="263"/>
        <end position="385"/>
    </location>
</feature>
<keyword evidence="5 7" id="KW-1133">Transmembrane helix</keyword>
<feature type="transmembrane region" description="Helical" evidence="7">
    <location>
        <begin position="211"/>
        <end position="230"/>
    </location>
</feature>
<evidence type="ECO:0000256" key="4">
    <source>
        <dbReference type="ARBA" id="ARBA00022692"/>
    </source>
</evidence>
<dbReference type="OrthoDB" id="9805682at2"/>
<sequence>MKQYKIRYQEKGRIKSAIVDDESLKKNTYTIISKQAYKPFAISLLINHKVSFKEVISLFYELDIILQADILFADALEIVSQSQAHPQIKEIIDVMKISLKNGKMLKGELQNYRAVLGDVVLSFLEIAQHNGNLKSMIHSLVLVLKQIQSSRQKLVNAMMYPMILLCALLFLFLFTFYGLLPQFEMLFAQYQGNLPLVTQSLLNIKEFIHEYGLWSIGFVIILLFCVYAYYQRNETFKYKMSYLLLCKIPFVSSALFHLSFQRFFLLLQMLLKDKYTFQNSLQNAQVVITNYHAQKVLNEINQQIQSGKSISYAFKKSCLFDDLTLRLITVGEKSHSLDKTIHEIEKIYHVRLDESIKKLTTYIEPVFFIFIASMVVWIMLAIFMPIWNLGETMGI</sequence>
<comment type="caution">
    <text evidence="9">The sequence shown here is derived from an EMBL/GenBank/DDBJ whole genome shotgun (WGS) entry which is preliminary data.</text>
</comment>
<keyword evidence="6 7" id="KW-0472">Membrane</keyword>
<dbReference type="PANTHER" id="PTHR30012">
    <property type="entry name" value="GENERAL SECRETION PATHWAY PROTEIN"/>
    <property type="match status" value="1"/>
</dbReference>
<keyword evidence="10" id="KW-1185">Reference proteome</keyword>
<name>A0A4Q0XQ57_9BACT</name>
<keyword evidence="4 7" id="KW-0812">Transmembrane</keyword>
<accession>A0A4Q0XQ57</accession>
<evidence type="ECO:0000313" key="9">
    <source>
        <dbReference type="EMBL" id="RXJ54572.1"/>
    </source>
</evidence>
<evidence type="ECO:0000256" key="6">
    <source>
        <dbReference type="ARBA" id="ARBA00023136"/>
    </source>
</evidence>
<dbReference type="Gene3D" id="1.20.81.30">
    <property type="entry name" value="Type II secretion system (T2SS), domain F"/>
    <property type="match status" value="2"/>
</dbReference>
<evidence type="ECO:0000259" key="8">
    <source>
        <dbReference type="Pfam" id="PF00482"/>
    </source>
</evidence>
<dbReference type="RefSeq" id="WP_128996919.1">
    <property type="nucleotide sequence ID" value="NZ_PDKN01000009.1"/>
</dbReference>
<evidence type="ECO:0000313" key="10">
    <source>
        <dbReference type="Proteomes" id="UP000290657"/>
    </source>
</evidence>
<dbReference type="EMBL" id="PDKN01000009">
    <property type="protein sequence ID" value="RXJ54572.1"/>
    <property type="molecule type" value="Genomic_DNA"/>
</dbReference>
<dbReference type="InterPro" id="IPR003004">
    <property type="entry name" value="GspF/PilC"/>
</dbReference>
<feature type="transmembrane region" description="Helical" evidence="7">
    <location>
        <begin position="158"/>
        <end position="180"/>
    </location>
</feature>
<dbReference type="PANTHER" id="PTHR30012:SF0">
    <property type="entry name" value="TYPE II SECRETION SYSTEM PROTEIN F-RELATED"/>
    <property type="match status" value="1"/>
</dbReference>
<evidence type="ECO:0000256" key="3">
    <source>
        <dbReference type="ARBA" id="ARBA00022475"/>
    </source>
</evidence>
<dbReference type="Pfam" id="PF00482">
    <property type="entry name" value="T2SSF"/>
    <property type="match status" value="2"/>
</dbReference>
<proteinExistence type="inferred from homology"/>
<organism evidence="9 10">
    <name type="scientific">Candidatus Marinarcus aquaticus</name>
    <dbReference type="NCBI Taxonomy" id="2044504"/>
    <lineage>
        <taxon>Bacteria</taxon>
        <taxon>Pseudomonadati</taxon>
        <taxon>Campylobacterota</taxon>
        <taxon>Epsilonproteobacteria</taxon>
        <taxon>Campylobacterales</taxon>
        <taxon>Arcobacteraceae</taxon>
        <taxon>Candidatus Marinarcus</taxon>
    </lineage>
</organism>
<feature type="domain" description="Type II secretion system protein GspF" evidence="8">
    <location>
        <begin position="65"/>
        <end position="181"/>
    </location>
</feature>
<dbReference type="InterPro" id="IPR042094">
    <property type="entry name" value="T2SS_GspF_sf"/>
</dbReference>
<protein>
    <recommendedName>
        <fullName evidence="8">Type II secretion system protein GspF domain-containing protein</fullName>
    </recommendedName>
</protein>
<dbReference type="Proteomes" id="UP000290657">
    <property type="component" value="Unassembled WGS sequence"/>
</dbReference>
<evidence type="ECO:0000256" key="7">
    <source>
        <dbReference type="SAM" id="Phobius"/>
    </source>
</evidence>
<gene>
    <name evidence="9" type="ORF">CRV04_11080</name>
</gene>
<reference evidence="9 10" key="1">
    <citation type="submission" date="2017-10" db="EMBL/GenBank/DDBJ databases">
        <title>Genomics of the genus Arcobacter.</title>
        <authorList>
            <person name="Perez-Cataluna A."/>
            <person name="Figueras M.J."/>
        </authorList>
    </citation>
    <scope>NUCLEOTIDE SEQUENCE [LARGE SCALE GENOMIC DNA]</scope>
    <source>
        <strain evidence="9 10">CECT 8987</strain>
    </source>
</reference>
<comment type="subcellular location">
    <subcellularLocation>
        <location evidence="1">Cell membrane</location>
        <topology evidence="1">Multi-pass membrane protein</topology>
    </subcellularLocation>
</comment>
<feature type="transmembrane region" description="Helical" evidence="7">
    <location>
        <begin position="242"/>
        <end position="260"/>
    </location>
</feature>
<evidence type="ECO:0000256" key="1">
    <source>
        <dbReference type="ARBA" id="ARBA00004651"/>
    </source>
</evidence>
<dbReference type="GO" id="GO:0005886">
    <property type="term" value="C:plasma membrane"/>
    <property type="evidence" value="ECO:0007669"/>
    <property type="project" value="UniProtKB-SubCell"/>
</dbReference>
<evidence type="ECO:0000256" key="2">
    <source>
        <dbReference type="ARBA" id="ARBA00005745"/>
    </source>
</evidence>